<keyword evidence="2" id="KW-0813">Transport</keyword>
<dbReference type="PANTHER" id="PTHR30574">
    <property type="entry name" value="INNER MEMBRANE PROTEIN YEDE"/>
    <property type="match status" value="1"/>
</dbReference>
<evidence type="ECO:0000256" key="7">
    <source>
        <dbReference type="ARBA" id="ARBA00023136"/>
    </source>
</evidence>
<feature type="transmembrane region" description="Helical" evidence="9">
    <location>
        <begin position="295"/>
        <end position="315"/>
    </location>
</feature>
<evidence type="ECO:0000256" key="1">
    <source>
        <dbReference type="ARBA" id="ARBA00004429"/>
    </source>
</evidence>
<dbReference type="STRING" id="1123401.GCA_000621325_02748"/>
<keyword evidence="5 9" id="KW-0812">Transmembrane</keyword>
<feature type="transmembrane region" description="Helical" evidence="9">
    <location>
        <begin position="335"/>
        <end position="357"/>
    </location>
</feature>
<reference evidence="10 11" key="1">
    <citation type="submission" date="2017-01" db="EMBL/GenBank/DDBJ databases">
        <title>Novel large sulfur bacteria in the metagenomes of groundwater-fed chemosynthetic microbial mats in the Lake Huron basin.</title>
        <authorList>
            <person name="Sharrar A.M."/>
            <person name="Flood B.E."/>
            <person name="Bailey J.V."/>
            <person name="Jones D.S."/>
            <person name="Biddanda B."/>
            <person name="Ruberg S.A."/>
            <person name="Marcus D.N."/>
            <person name="Dick G.J."/>
        </authorList>
    </citation>
    <scope>NUCLEOTIDE SEQUENCE [LARGE SCALE GENOMIC DNA]</scope>
    <source>
        <strain evidence="10">A8</strain>
    </source>
</reference>
<comment type="caution">
    <text evidence="10">The sequence shown here is derived from an EMBL/GenBank/DDBJ whole genome shotgun (WGS) entry which is preliminary data.</text>
</comment>
<dbReference type="EMBL" id="MTEJ01000085">
    <property type="protein sequence ID" value="OQX11554.1"/>
    <property type="molecule type" value="Genomic_DNA"/>
</dbReference>
<gene>
    <name evidence="10" type="ORF">BWK73_17425</name>
</gene>
<evidence type="ECO:0000256" key="8">
    <source>
        <dbReference type="ARBA" id="ARBA00035655"/>
    </source>
</evidence>
<feature type="transmembrane region" description="Helical" evidence="9">
    <location>
        <begin position="183"/>
        <end position="201"/>
    </location>
</feature>
<evidence type="ECO:0000256" key="6">
    <source>
        <dbReference type="ARBA" id="ARBA00022989"/>
    </source>
</evidence>
<keyword evidence="4" id="KW-0997">Cell inner membrane</keyword>
<sequence length="421" mass="44685">MTFDNFASAQSFLLIAGFVIAFIMGAIVNKTHFCTMGAVSDWVNMEHTGRLRAWGLAIGVALLGVVILEMLGLVNLNSSYPPYRNGQLIWAENLLGGILFGIGMTIAGGCGNKCLVRIGAGNLKSIVVFLIIGVVAYFMLNPFPGSDKTLYSLLFYPWLNPLAINMGNSQDLGSVLGGDSNAVMVRLVIGSILGLALVWLAFKSKDFRSSGDFAIGGIVVGLCVLAAWYVTSNITVNVEDQPYPLTQYYGEWDMLAESEAGKPAIGAALGSQSFTFINPMGQAVGYAAGGFNSSLLTFGLMALFGVAAGSLAWALVTRTFRIEWFSSKADVINHFLGAILMGVGGVLAMGCTVGQAITGVSTLAIGSFIAFAGIVLGSALTMKVQFYQMMYEDEATFGKSLITGLVDLKLLPESLRKLEKV</sequence>
<feature type="transmembrane region" description="Helical" evidence="9">
    <location>
        <begin position="213"/>
        <end position="231"/>
    </location>
</feature>
<evidence type="ECO:0000256" key="4">
    <source>
        <dbReference type="ARBA" id="ARBA00022519"/>
    </source>
</evidence>
<feature type="transmembrane region" description="Helical" evidence="9">
    <location>
        <begin position="94"/>
        <end position="111"/>
    </location>
</feature>
<keyword evidence="7 9" id="KW-0472">Membrane</keyword>
<keyword evidence="6 9" id="KW-1133">Transmembrane helix</keyword>
<organism evidence="10 11">
    <name type="scientific">Thiothrix lacustris</name>
    <dbReference type="NCBI Taxonomy" id="525917"/>
    <lineage>
        <taxon>Bacteria</taxon>
        <taxon>Pseudomonadati</taxon>
        <taxon>Pseudomonadota</taxon>
        <taxon>Gammaproteobacteria</taxon>
        <taxon>Thiotrichales</taxon>
        <taxon>Thiotrichaceae</taxon>
        <taxon>Thiothrix</taxon>
    </lineage>
</organism>
<evidence type="ECO:0000313" key="10">
    <source>
        <dbReference type="EMBL" id="OQX11554.1"/>
    </source>
</evidence>
<accession>A0A1Y1QQL7</accession>
<comment type="subcellular location">
    <subcellularLocation>
        <location evidence="1">Cell inner membrane</location>
        <topology evidence="1">Multi-pass membrane protein</topology>
    </subcellularLocation>
</comment>
<name>A0A1Y1QQL7_9GAMM</name>
<dbReference type="InterPro" id="IPR007272">
    <property type="entry name" value="Sulf_transp_TsuA/YedE"/>
</dbReference>
<evidence type="ECO:0000256" key="3">
    <source>
        <dbReference type="ARBA" id="ARBA00022475"/>
    </source>
</evidence>
<dbReference type="Proteomes" id="UP000192491">
    <property type="component" value="Unassembled WGS sequence"/>
</dbReference>
<keyword evidence="3" id="KW-1003">Cell membrane</keyword>
<evidence type="ECO:0000256" key="2">
    <source>
        <dbReference type="ARBA" id="ARBA00022448"/>
    </source>
</evidence>
<dbReference type="Pfam" id="PF04143">
    <property type="entry name" value="Sulf_transp"/>
    <property type="match status" value="1"/>
</dbReference>
<feature type="transmembrane region" description="Helical" evidence="9">
    <location>
        <begin position="363"/>
        <end position="382"/>
    </location>
</feature>
<comment type="similarity">
    <text evidence="8">Belongs to the TsuA/YedE (TC 9.B.102) family.</text>
</comment>
<dbReference type="GO" id="GO:0005886">
    <property type="term" value="C:plasma membrane"/>
    <property type="evidence" value="ECO:0007669"/>
    <property type="project" value="UniProtKB-SubCell"/>
</dbReference>
<evidence type="ECO:0000313" key="11">
    <source>
        <dbReference type="Proteomes" id="UP000192491"/>
    </source>
</evidence>
<proteinExistence type="inferred from homology"/>
<feature type="transmembrane region" description="Helical" evidence="9">
    <location>
        <begin position="123"/>
        <end position="140"/>
    </location>
</feature>
<dbReference type="PANTHER" id="PTHR30574:SF1">
    <property type="entry name" value="SULPHUR TRANSPORT DOMAIN-CONTAINING PROTEIN"/>
    <property type="match status" value="1"/>
</dbReference>
<evidence type="ECO:0000256" key="5">
    <source>
        <dbReference type="ARBA" id="ARBA00022692"/>
    </source>
</evidence>
<feature type="transmembrane region" description="Helical" evidence="9">
    <location>
        <begin position="6"/>
        <end position="28"/>
    </location>
</feature>
<dbReference type="AlphaFoldDB" id="A0A1Y1QQL7"/>
<feature type="transmembrane region" description="Helical" evidence="9">
    <location>
        <begin position="53"/>
        <end position="74"/>
    </location>
</feature>
<evidence type="ECO:0000256" key="9">
    <source>
        <dbReference type="SAM" id="Phobius"/>
    </source>
</evidence>
<protein>
    <submittedName>
        <fullName evidence="10">Uncharacterized protein</fullName>
    </submittedName>
</protein>